<proteinExistence type="predicted"/>
<name>A0ABN9WLV9_9DINO</name>
<keyword evidence="3" id="KW-1185">Reference proteome</keyword>
<gene>
    <name evidence="2" type="ORF">PCOR1329_LOCUS67473</name>
</gene>
<dbReference type="EMBL" id="CAUYUJ010018745">
    <property type="protein sequence ID" value="CAK0886027.1"/>
    <property type="molecule type" value="Genomic_DNA"/>
</dbReference>
<comment type="caution">
    <text evidence="2">The sequence shown here is derived from an EMBL/GenBank/DDBJ whole genome shotgun (WGS) entry which is preliminary data.</text>
</comment>
<sequence>MLNGRRDFQSVRTVILELDVSEKQVLPRPPTVQSSSKPTFVVTEEPAEDEIEHEDETCTPFFETEFEEDELHAIVVSLDSQDLAEDEIVNMFAKVTSGIRQWREDCKKPIRSKGGRLKEKGAVGASYCFHISSDADQTGCSWASFDEFLNLAELSSVAVPLRDEIPLANVGTLALADTAAGQALVGSPDLERMVRAFKKRGYKIHVNKGETNLPAANGLGGKSTPVGK</sequence>
<evidence type="ECO:0000256" key="1">
    <source>
        <dbReference type="SAM" id="MobiDB-lite"/>
    </source>
</evidence>
<organism evidence="2 3">
    <name type="scientific">Prorocentrum cordatum</name>
    <dbReference type="NCBI Taxonomy" id="2364126"/>
    <lineage>
        <taxon>Eukaryota</taxon>
        <taxon>Sar</taxon>
        <taxon>Alveolata</taxon>
        <taxon>Dinophyceae</taxon>
        <taxon>Prorocentrales</taxon>
        <taxon>Prorocentraceae</taxon>
        <taxon>Prorocentrum</taxon>
    </lineage>
</organism>
<evidence type="ECO:0000313" key="2">
    <source>
        <dbReference type="EMBL" id="CAK0886027.1"/>
    </source>
</evidence>
<dbReference type="Proteomes" id="UP001189429">
    <property type="component" value="Unassembled WGS sequence"/>
</dbReference>
<evidence type="ECO:0000313" key="3">
    <source>
        <dbReference type="Proteomes" id="UP001189429"/>
    </source>
</evidence>
<feature type="non-terminal residue" evidence="2">
    <location>
        <position position="228"/>
    </location>
</feature>
<protein>
    <submittedName>
        <fullName evidence="2">Uncharacterized protein</fullName>
    </submittedName>
</protein>
<feature type="region of interest" description="Disordered" evidence="1">
    <location>
        <begin position="27"/>
        <end position="50"/>
    </location>
</feature>
<accession>A0ABN9WLV9</accession>
<reference evidence="2" key="1">
    <citation type="submission" date="2023-10" db="EMBL/GenBank/DDBJ databases">
        <authorList>
            <person name="Chen Y."/>
            <person name="Shah S."/>
            <person name="Dougan E. K."/>
            <person name="Thang M."/>
            <person name="Chan C."/>
        </authorList>
    </citation>
    <scope>NUCLEOTIDE SEQUENCE [LARGE SCALE GENOMIC DNA]</scope>
</reference>